<proteinExistence type="predicted"/>
<evidence type="ECO:0000313" key="1">
    <source>
        <dbReference type="EMBL" id="TFK70144.1"/>
    </source>
</evidence>
<dbReference type="Proteomes" id="UP000308600">
    <property type="component" value="Unassembled WGS sequence"/>
</dbReference>
<sequence>MKNCAEFKHRVDYLQIRGNAKKSLSATLTFERVSTLAHAYNRLTSLSLRGFSLSHNTLLSIPSTLRELELSNVSIESDSDPIGETPGPSPRPCLRKFSITTSDSLVSWLRQPHCRLDLSQLETFLLCHELHPVSLGVVRSFLDLVAPSVEHLFLTVPHKDTYRFTNPPLPVRELVKIQSLSFRLGTRSDQFGWIIDFLRNLPDPQLKEICIYTRNLDWGLAHASSGWPALDSEFSLSPFNLTRVYLYPYAWKSQYTREEEDEALLAALFRLVPTLHGQGRFTVIPSFGPSCPTNNGCTGPLSSLRPTYIPVGSSPAEYSNPYGHFRGCW</sequence>
<reference evidence="1 2" key="1">
    <citation type="journal article" date="2019" name="Nat. Ecol. Evol.">
        <title>Megaphylogeny resolves global patterns of mushroom evolution.</title>
        <authorList>
            <person name="Varga T."/>
            <person name="Krizsan K."/>
            <person name="Foldi C."/>
            <person name="Dima B."/>
            <person name="Sanchez-Garcia M."/>
            <person name="Sanchez-Ramirez S."/>
            <person name="Szollosi G.J."/>
            <person name="Szarkandi J.G."/>
            <person name="Papp V."/>
            <person name="Albert L."/>
            <person name="Andreopoulos W."/>
            <person name="Angelini C."/>
            <person name="Antonin V."/>
            <person name="Barry K.W."/>
            <person name="Bougher N.L."/>
            <person name="Buchanan P."/>
            <person name="Buyck B."/>
            <person name="Bense V."/>
            <person name="Catcheside P."/>
            <person name="Chovatia M."/>
            <person name="Cooper J."/>
            <person name="Damon W."/>
            <person name="Desjardin D."/>
            <person name="Finy P."/>
            <person name="Geml J."/>
            <person name="Haridas S."/>
            <person name="Hughes K."/>
            <person name="Justo A."/>
            <person name="Karasinski D."/>
            <person name="Kautmanova I."/>
            <person name="Kiss B."/>
            <person name="Kocsube S."/>
            <person name="Kotiranta H."/>
            <person name="LaButti K.M."/>
            <person name="Lechner B.E."/>
            <person name="Liimatainen K."/>
            <person name="Lipzen A."/>
            <person name="Lukacs Z."/>
            <person name="Mihaltcheva S."/>
            <person name="Morgado L.N."/>
            <person name="Niskanen T."/>
            <person name="Noordeloos M.E."/>
            <person name="Ohm R.A."/>
            <person name="Ortiz-Santana B."/>
            <person name="Ovrebo C."/>
            <person name="Racz N."/>
            <person name="Riley R."/>
            <person name="Savchenko A."/>
            <person name="Shiryaev A."/>
            <person name="Soop K."/>
            <person name="Spirin V."/>
            <person name="Szebenyi C."/>
            <person name="Tomsovsky M."/>
            <person name="Tulloss R.E."/>
            <person name="Uehling J."/>
            <person name="Grigoriev I.V."/>
            <person name="Vagvolgyi C."/>
            <person name="Papp T."/>
            <person name="Martin F.M."/>
            <person name="Miettinen O."/>
            <person name="Hibbett D.S."/>
            <person name="Nagy L.G."/>
        </authorList>
    </citation>
    <scope>NUCLEOTIDE SEQUENCE [LARGE SCALE GENOMIC DNA]</scope>
    <source>
        <strain evidence="1 2">NL-1719</strain>
    </source>
</reference>
<gene>
    <name evidence="1" type="ORF">BDN72DRAFT_839457</name>
</gene>
<name>A0ACD3AXZ0_9AGAR</name>
<protein>
    <submittedName>
        <fullName evidence="1">Uncharacterized protein</fullName>
    </submittedName>
</protein>
<dbReference type="EMBL" id="ML208318">
    <property type="protein sequence ID" value="TFK70144.1"/>
    <property type="molecule type" value="Genomic_DNA"/>
</dbReference>
<organism evidence="1 2">
    <name type="scientific">Pluteus cervinus</name>
    <dbReference type="NCBI Taxonomy" id="181527"/>
    <lineage>
        <taxon>Eukaryota</taxon>
        <taxon>Fungi</taxon>
        <taxon>Dikarya</taxon>
        <taxon>Basidiomycota</taxon>
        <taxon>Agaricomycotina</taxon>
        <taxon>Agaricomycetes</taxon>
        <taxon>Agaricomycetidae</taxon>
        <taxon>Agaricales</taxon>
        <taxon>Pluteineae</taxon>
        <taxon>Pluteaceae</taxon>
        <taxon>Pluteus</taxon>
    </lineage>
</organism>
<evidence type="ECO:0000313" key="2">
    <source>
        <dbReference type="Proteomes" id="UP000308600"/>
    </source>
</evidence>
<keyword evidence="2" id="KW-1185">Reference proteome</keyword>
<accession>A0ACD3AXZ0</accession>